<evidence type="ECO:0000256" key="4">
    <source>
        <dbReference type="ARBA" id="ARBA00023136"/>
    </source>
</evidence>
<dbReference type="AlphaFoldDB" id="A0AAN7T4N5"/>
<keyword evidence="2" id="KW-0812">Transmembrane</keyword>
<sequence>MSSSSALNYPLLSIPAYYVFSLLPHMYATSILGANGYQFNNANPKASLSPSSVQGKVPDAVFQKYQRAENAQSNNMEQMPFYIAAVLASIMAERATVRGQTGTSDTGLTSFVATFFAIRAAYNILYIQVSDHSVSFLRSGAWAAGMGVMGYQIYKAAQILGQ</sequence>
<protein>
    <submittedName>
        <fullName evidence="5">Uncharacterized protein</fullName>
    </submittedName>
</protein>
<evidence type="ECO:0000256" key="2">
    <source>
        <dbReference type="ARBA" id="ARBA00022692"/>
    </source>
</evidence>
<evidence type="ECO:0000256" key="1">
    <source>
        <dbReference type="ARBA" id="ARBA00004370"/>
    </source>
</evidence>
<keyword evidence="6" id="KW-1185">Reference proteome</keyword>
<dbReference type="InterPro" id="IPR023352">
    <property type="entry name" value="MAPEG-like_dom_sf"/>
</dbReference>
<evidence type="ECO:0000256" key="3">
    <source>
        <dbReference type="ARBA" id="ARBA00022989"/>
    </source>
</evidence>
<dbReference type="Gene3D" id="1.20.120.550">
    <property type="entry name" value="Membrane associated eicosanoid/glutathione metabolism-like domain"/>
    <property type="match status" value="1"/>
</dbReference>
<dbReference type="PANTHER" id="PTHR35371">
    <property type="entry name" value="INNER MEMBRANE PROTEIN"/>
    <property type="match status" value="1"/>
</dbReference>
<dbReference type="InterPro" id="IPR001129">
    <property type="entry name" value="Membr-assoc_MAPEG"/>
</dbReference>
<dbReference type="PANTHER" id="PTHR35371:SF1">
    <property type="entry name" value="BLR7753 PROTEIN"/>
    <property type="match status" value="1"/>
</dbReference>
<keyword evidence="4" id="KW-0472">Membrane</keyword>
<dbReference type="SUPFAM" id="SSF161084">
    <property type="entry name" value="MAPEG domain-like"/>
    <property type="match status" value="1"/>
</dbReference>
<dbReference type="EMBL" id="JAVRRJ010000002">
    <property type="protein sequence ID" value="KAK5088637.1"/>
    <property type="molecule type" value="Genomic_DNA"/>
</dbReference>
<organism evidence="5 6">
    <name type="scientific">Lithohypha guttulata</name>
    <dbReference type="NCBI Taxonomy" id="1690604"/>
    <lineage>
        <taxon>Eukaryota</taxon>
        <taxon>Fungi</taxon>
        <taxon>Dikarya</taxon>
        <taxon>Ascomycota</taxon>
        <taxon>Pezizomycotina</taxon>
        <taxon>Eurotiomycetes</taxon>
        <taxon>Chaetothyriomycetidae</taxon>
        <taxon>Chaetothyriales</taxon>
        <taxon>Trichomeriaceae</taxon>
        <taxon>Lithohypha</taxon>
    </lineage>
</organism>
<keyword evidence="3" id="KW-1133">Transmembrane helix</keyword>
<evidence type="ECO:0000313" key="6">
    <source>
        <dbReference type="Proteomes" id="UP001309876"/>
    </source>
</evidence>
<comment type="subcellular location">
    <subcellularLocation>
        <location evidence="1">Membrane</location>
    </subcellularLocation>
</comment>
<comment type="caution">
    <text evidence="5">The sequence shown here is derived from an EMBL/GenBank/DDBJ whole genome shotgun (WGS) entry which is preliminary data.</text>
</comment>
<reference evidence="5 6" key="1">
    <citation type="submission" date="2023-08" db="EMBL/GenBank/DDBJ databases">
        <title>Black Yeasts Isolated from many extreme environments.</title>
        <authorList>
            <person name="Coleine C."/>
            <person name="Stajich J.E."/>
            <person name="Selbmann L."/>
        </authorList>
    </citation>
    <scope>NUCLEOTIDE SEQUENCE [LARGE SCALE GENOMIC DNA]</scope>
    <source>
        <strain evidence="5 6">CCFEE 5910</strain>
    </source>
</reference>
<dbReference type="Proteomes" id="UP001309876">
    <property type="component" value="Unassembled WGS sequence"/>
</dbReference>
<gene>
    <name evidence="5" type="ORF">LTR05_002857</name>
</gene>
<evidence type="ECO:0000313" key="5">
    <source>
        <dbReference type="EMBL" id="KAK5088637.1"/>
    </source>
</evidence>
<dbReference type="GO" id="GO:0016020">
    <property type="term" value="C:membrane"/>
    <property type="evidence" value="ECO:0007669"/>
    <property type="project" value="UniProtKB-SubCell"/>
</dbReference>
<proteinExistence type="predicted"/>
<name>A0AAN7T4N5_9EURO</name>
<accession>A0AAN7T4N5</accession>
<dbReference type="Pfam" id="PF01124">
    <property type="entry name" value="MAPEG"/>
    <property type="match status" value="1"/>
</dbReference>